<evidence type="ECO:0000256" key="1">
    <source>
        <dbReference type="ARBA" id="ARBA00012247"/>
    </source>
</evidence>
<evidence type="ECO:0000313" key="10">
    <source>
        <dbReference type="Proteomes" id="UP001140206"/>
    </source>
</evidence>
<dbReference type="GO" id="GO:0006629">
    <property type="term" value="P:lipid metabolic process"/>
    <property type="evidence" value="ECO:0007669"/>
    <property type="project" value="InterPro"/>
</dbReference>
<dbReference type="Pfam" id="PF03009">
    <property type="entry name" value="GDPD"/>
    <property type="match status" value="2"/>
</dbReference>
<sequence>MEPRFERERERESQRDRARELQKATMERERGQLQHSLELELMLRLLLASWLVGLAASAVTTPTAKWQTLSGKAPRVVARGGFSGIVPDSSQLAYELAMSSSVKDVILYCNLQMTKDGIGMCQYDTILDNSTDIQSYYPKGQKSYTLNGEQVRGYFSVDFTSEQLFNVSLVQNVFSRPSIFDGAFPLYMLEDLLSLKPPGLWINVESNTFFKQHKQDVTPYIIEGASIIKANYISSPEIGFLKSLNGKLGKAKTKFVLKFLSQDSIEPTIGKSYSTILQDLKSIKAYASGILVPKDYIWPVNKGYLESSTSLVKEAHALGLEVFTSGFGNDLQMSYNFSYDPTAEYLKFVDNANFSVDGVLTDFPITASESIACLAHTQGNRKQAKALVISHNGASGIYPGSTDLAYQQAVSDGTDVIDCSVQMSKDGVAFCLDSIDLTGGTNAVTAFMDRSKAVPEIQQDAGVFSFDLSWTEIQSLKPQMQNPGAKSNLLRNPAANNQGKLMTLSQFLDFAKNSSASGILINIENAPYLASKKGLDIVKSVSDALTNASFDKQTEKQVFIQSDDTAVLSTFKTNTSYKRVLMIKETVSSIPVPSVTEIKQYADAVSINRFSVTKRTGFFLSGFTDVAKTLKKANLTLFIHVLRNEFIAIPYDYFSDPIVEIDTYINPLEADGIVTEFPSTASRYLRSPCVNPKANLEYTIVPSTPGQLVQAAGPGALPPAEAPAPILDPADVVDPPLPPVVAVADQSPEAPGPATTTPAKSGQPANVAGVLLSLMMVVFSFVQLRG</sequence>
<dbReference type="FunFam" id="3.20.20.190:FF:000011">
    <property type="entry name" value="Glycerophosphodiester phosphodiesterase GDPDL3"/>
    <property type="match status" value="1"/>
</dbReference>
<organism evidence="9 10">
    <name type="scientific">Rhynchospora pubera</name>
    <dbReference type="NCBI Taxonomy" id="906938"/>
    <lineage>
        <taxon>Eukaryota</taxon>
        <taxon>Viridiplantae</taxon>
        <taxon>Streptophyta</taxon>
        <taxon>Embryophyta</taxon>
        <taxon>Tracheophyta</taxon>
        <taxon>Spermatophyta</taxon>
        <taxon>Magnoliopsida</taxon>
        <taxon>Liliopsida</taxon>
        <taxon>Poales</taxon>
        <taxon>Cyperaceae</taxon>
        <taxon>Cyperoideae</taxon>
        <taxon>Rhynchosporeae</taxon>
        <taxon>Rhynchospora</taxon>
    </lineage>
</organism>
<dbReference type="GO" id="GO:0008889">
    <property type="term" value="F:glycerophosphodiester phosphodiesterase activity"/>
    <property type="evidence" value="ECO:0007669"/>
    <property type="project" value="UniProtKB-EC"/>
</dbReference>
<evidence type="ECO:0000256" key="7">
    <source>
        <dbReference type="SAM" id="MobiDB-lite"/>
    </source>
</evidence>
<name>A0AAV8CUC2_9POAL</name>
<dbReference type="Gene3D" id="3.20.20.190">
    <property type="entry name" value="Phosphatidylinositol (PI) phosphodiesterase"/>
    <property type="match status" value="2"/>
</dbReference>
<evidence type="ECO:0000313" key="9">
    <source>
        <dbReference type="EMBL" id="KAJ4758052.1"/>
    </source>
</evidence>
<keyword evidence="3" id="KW-0319">Glycerol metabolism</keyword>
<dbReference type="PANTHER" id="PTHR43620:SF44">
    <property type="entry name" value="GLYCEROPHOSPHODIESTER PHOSPHODIESTERASE GDPDL6-RELATED"/>
    <property type="match status" value="1"/>
</dbReference>
<evidence type="ECO:0000259" key="8">
    <source>
        <dbReference type="PROSITE" id="PS51704"/>
    </source>
</evidence>
<keyword evidence="5" id="KW-0325">Glycoprotein</keyword>
<dbReference type="CDD" id="cd08603">
    <property type="entry name" value="GDPD_SHV3_repeat_1"/>
    <property type="match status" value="1"/>
</dbReference>
<evidence type="ECO:0000256" key="6">
    <source>
        <dbReference type="ARBA" id="ARBA00047512"/>
    </source>
</evidence>
<comment type="caution">
    <text evidence="9">The sequence shown here is derived from an EMBL/GenBank/DDBJ whole genome shotgun (WGS) entry which is preliminary data.</text>
</comment>
<evidence type="ECO:0000256" key="5">
    <source>
        <dbReference type="ARBA" id="ARBA00023180"/>
    </source>
</evidence>
<evidence type="ECO:0000256" key="3">
    <source>
        <dbReference type="ARBA" id="ARBA00022798"/>
    </source>
</evidence>
<accession>A0AAV8CUC2</accession>
<feature type="region of interest" description="Disordered" evidence="7">
    <location>
        <begin position="1"/>
        <end position="27"/>
    </location>
</feature>
<dbReference type="Proteomes" id="UP001140206">
    <property type="component" value="Chromosome 4"/>
</dbReference>
<evidence type="ECO:0000256" key="2">
    <source>
        <dbReference type="ARBA" id="ARBA00022729"/>
    </source>
</evidence>
<proteinExistence type="predicted"/>
<dbReference type="FunFam" id="3.20.20.190:FF:000013">
    <property type="entry name" value="Glycerophosphodiester phosphodiesterase GDPDL3"/>
    <property type="match status" value="1"/>
</dbReference>
<evidence type="ECO:0000256" key="4">
    <source>
        <dbReference type="ARBA" id="ARBA00022801"/>
    </source>
</evidence>
<reference evidence="9" key="1">
    <citation type="submission" date="2022-08" db="EMBL/GenBank/DDBJ databases">
        <authorList>
            <person name="Marques A."/>
        </authorList>
    </citation>
    <scope>NUCLEOTIDE SEQUENCE</scope>
    <source>
        <strain evidence="9">RhyPub2mFocal</strain>
        <tissue evidence="9">Leaves</tissue>
    </source>
</reference>
<dbReference type="PANTHER" id="PTHR43620">
    <property type="entry name" value="GLYCEROPHOSPHORYL DIESTER PHOSPHODIESTERASE"/>
    <property type="match status" value="1"/>
</dbReference>
<dbReference type="AlphaFoldDB" id="A0AAV8CUC2"/>
<dbReference type="GO" id="GO:0006071">
    <property type="term" value="P:glycerol metabolic process"/>
    <property type="evidence" value="ECO:0007669"/>
    <property type="project" value="UniProtKB-KW"/>
</dbReference>
<feature type="region of interest" description="Disordered" evidence="7">
    <location>
        <begin position="744"/>
        <end position="763"/>
    </location>
</feature>
<dbReference type="InterPro" id="IPR017946">
    <property type="entry name" value="PLC-like_Pdiesterase_TIM-brl"/>
</dbReference>
<dbReference type="PROSITE" id="PS51704">
    <property type="entry name" value="GP_PDE"/>
    <property type="match status" value="2"/>
</dbReference>
<comment type="catalytic activity">
    <reaction evidence="6">
        <text>a sn-glycero-3-phosphodiester + H2O = an alcohol + sn-glycerol 3-phosphate + H(+)</text>
        <dbReference type="Rhea" id="RHEA:12969"/>
        <dbReference type="ChEBI" id="CHEBI:15377"/>
        <dbReference type="ChEBI" id="CHEBI:15378"/>
        <dbReference type="ChEBI" id="CHEBI:30879"/>
        <dbReference type="ChEBI" id="CHEBI:57597"/>
        <dbReference type="ChEBI" id="CHEBI:83408"/>
        <dbReference type="EC" id="3.1.4.46"/>
    </reaction>
</comment>
<dbReference type="InterPro" id="IPR030395">
    <property type="entry name" value="GP_PDE_dom"/>
</dbReference>
<dbReference type="EC" id="3.1.4.46" evidence="1"/>
<dbReference type="SUPFAM" id="SSF51695">
    <property type="entry name" value="PLC-like phosphodiesterases"/>
    <property type="match status" value="2"/>
</dbReference>
<feature type="domain" description="GP-PDE" evidence="8">
    <location>
        <begin position="74"/>
        <end position="371"/>
    </location>
</feature>
<keyword evidence="4" id="KW-0378">Hydrolase</keyword>
<protein>
    <recommendedName>
        <fullName evidence="1">glycerophosphodiester phosphodiesterase</fullName>
        <ecNumber evidence="1">3.1.4.46</ecNumber>
    </recommendedName>
</protein>
<dbReference type="CDD" id="cd08604">
    <property type="entry name" value="GDPD_SHV3_repeat_2"/>
    <property type="match status" value="1"/>
</dbReference>
<gene>
    <name evidence="9" type="ORF">LUZ62_068427</name>
</gene>
<keyword evidence="10" id="KW-1185">Reference proteome</keyword>
<dbReference type="EMBL" id="JAMFTS010000004">
    <property type="protein sequence ID" value="KAJ4758052.1"/>
    <property type="molecule type" value="Genomic_DNA"/>
</dbReference>
<keyword evidence="2" id="KW-0732">Signal</keyword>
<feature type="domain" description="GP-PDE" evidence="8">
    <location>
        <begin position="386"/>
        <end position="685"/>
    </location>
</feature>